<reference evidence="3" key="1">
    <citation type="journal article" date="2020" name="Stud. Mycol.">
        <title>101 Dothideomycetes genomes: a test case for predicting lifestyles and emergence of pathogens.</title>
        <authorList>
            <person name="Haridas S."/>
            <person name="Albert R."/>
            <person name="Binder M."/>
            <person name="Bloem J."/>
            <person name="Labutti K."/>
            <person name="Salamov A."/>
            <person name="Andreopoulos B."/>
            <person name="Baker S."/>
            <person name="Barry K."/>
            <person name="Bills G."/>
            <person name="Bluhm B."/>
            <person name="Cannon C."/>
            <person name="Castanera R."/>
            <person name="Culley D."/>
            <person name="Daum C."/>
            <person name="Ezra D."/>
            <person name="Gonzalez J."/>
            <person name="Henrissat B."/>
            <person name="Kuo A."/>
            <person name="Liang C."/>
            <person name="Lipzen A."/>
            <person name="Lutzoni F."/>
            <person name="Magnuson J."/>
            <person name="Mondo S."/>
            <person name="Nolan M."/>
            <person name="Ohm R."/>
            <person name="Pangilinan J."/>
            <person name="Park H.-J."/>
            <person name="Ramirez L."/>
            <person name="Alfaro M."/>
            <person name="Sun H."/>
            <person name="Tritt A."/>
            <person name="Yoshinaga Y."/>
            <person name="Zwiers L.-H."/>
            <person name="Turgeon B."/>
            <person name="Goodwin S."/>
            <person name="Spatafora J."/>
            <person name="Crous P."/>
            <person name="Grigoriev I."/>
        </authorList>
    </citation>
    <scope>NUCLEOTIDE SEQUENCE</scope>
    <source>
        <strain evidence="3">CBS 107.79</strain>
    </source>
</reference>
<gene>
    <name evidence="3" type="ORF">BU23DRAFT_662145</name>
</gene>
<keyword evidence="2" id="KW-0812">Transmembrane</keyword>
<evidence type="ECO:0000313" key="4">
    <source>
        <dbReference type="Proteomes" id="UP000800036"/>
    </source>
</evidence>
<keyword evidence="2" id="KW-1133">Transmembrane helix</keyword>
<protein>
    <submittedName>
        <fullName evidence="3">Uncharacterized protein</fullName>
    </submittedName>
</protein>
<evidence type="ECO:0000256" key="1">
    <source>
        <dbReference type="SAM" id="MobiDB-lite"/>
    </source>
</evidence>
<keyword evidence="2" id="KW-0472">Membrane</keyword>
<dbReference type="EMBL" id="ML976744">
    <property type="protein sequence ID" value="KAF1966563.1"/>
    <property type="molecule type" value="Genomic_DNA"/>
</dbReference>
<name>A0A6A5UMV4_9PLEO</name>
<feature type="region of interest" description="Disordered" evidence="1">
    <location>
        <begin position="1"/>
        <end position="31"/>
    </location>
</feature>
<keyword evidence="4" id="KW-1185">Reference proteome</keyword>
<evidence type="ECO:0000256" key="2">
    <source>
        <dbReference type="SAM" id="Phobius"/>
    </source>
</evidence>
<feature type="transmembrane region" description="Helical" evidence="2">
    <location>
        <begin position="41"/>
        <end position="61"/>
    </location>
</feature>
<accession>A0A6A5UMV4</accession>
<dbReference type="AlphaFoldDB" id="A0A6A5UMV4"/>
<proteinExistence type="predicted"/>
<dbReference type="OrthoDB" id="3790340at2759"/>
<sequence length="186" mass="19945">MQQAGTSDLPADYRDPNHPLAPADLEIQTGKNERKWTKKRIAYTAAGVATLLPALAAAFLIGTKISRRAEPIPDLANTSETVVEWHKVILTTTEMSTSTETPPPTTLMKWITVNPIVFAGPNYTTLSTVPFVAPVRQTSNVEALTSTAPVSTDGPSKPGRRCLVFGAFGAKDICDSHCNAILEGKV</sequence>
<dbReference type="Proteomes" id="UP000800036">
    <property type="component" value="Unassembled WGS sequence"/>
</dbReference>
<evidence type="ECO:0000313" key="3">
    <source>
        <dbReference type="EMBL" id="KAF1966563.1"/>
    </source>
</evidence>
<organism evidence="3 4">
    <name type="scientific">Bimuria novae-zelandiae CBS 107.79</name>
    <dbReference type="NCBI Taxonomy" id="1447943"/>
    <lineage>
        <taxon>Eukaryota</taxon>
        <taxon>Fungi</taxon>
        <taxon>Dikarya</taxon>
        <taxon>Ascomycota</taxon>
        <taxon>Pezizomycotina</taxon>
        <taxon>Dothideomycetes</taxon>
        <taxon>Pleosporomycetidae</taxon>
        <taxon>Pleosporales</taxon>
        <taxon>Massarineae</taxon>
        <taxon>Didymosphaeriaceae</taxon>
        <taxon>Bimuria</taxon>
    </lineage>
</organism>